<accession>A0AAN3SDB1</accession>
<dbReference type="EMBL" id="ADWQ01000030">
    <property type="protein sequence ID" value="EFU33519.1"/>
    <property type="molecule type" value="Genomic_DNA"/>
</dbReference>
<dbReference type="Proteomes" id="UP000005056">
    <property type="component" value="Unassembled WGS sequence"/>
</dbReference>
<protein>
    <submittedName>
        <fullName evidence="1">Uncharacterized protein</fullName>
    </submittedName>
</protein>
<proteinExistence type="predicted"/>
<evidence type="ECO:0000313" key="2">
    <source>
        <dbReference type="Proteomes" id="UP000005056"/>
    </source>
</evidence>
<reference evidence="1 2" key="1">
    <citation type="submission" date="2010-09" db="EMBL/GenBank/DDBJ databases">
        <authorList>
            <person name="Weinstock G."/>
            <person name="Sodergren E."/>
            <person name="Clifton S."/>
            <person name="Fulton L."/>
            <person name="Fulton B."/>
            <person name="Courtney L."/>
            <person name="Fronick C."/>
            <person name="Harrison M."/>
            <person name="Strong C."/>
            <person name="Farmer C."/>
            <person name="Delahaunty K."/>
            <person name="Markovic C."/>
            <person name="Hall O."/>
            <person name="Minx P."/>
            <person name="Tomlinson C."/>
            <person name="Mitreva M."/>
            <person name="Hou S."/>
            <person name="Chen J."/>
            <person name="Wollam A."/>
            <person name="Pepin K.H."/>
            <person name="Johnson M."/>
            <person name="Bhonagiri V."/>
            <person name="Zhang X."/>
            <person name="Suruliraj S."/>
            <person name="Warren W."/>
            <person name="Chinwalla A."/>
            <person name="Mardis E.R."/>
            <person name="Wilson R.K."/>
        </authorList>
    </citation>
    <scope>NUCLEOTIDE SEQUENCE [LARGE SCALE GENOMIC DNA]</scope>
    <source>
        <strain evidence="1 2">MS 85-1</strain>
    </source>
</reference>
<gene>
    <name evidence="1" type="ORF">HMPREF9350_04665</name>
</gene>
<organism evidence="1 2">
    <name type="scientific">Escherichia coli MS 85-1</name>
    <dbReference type="NCBI Taxonomy" id="679202"/>
    <lineage>
        <taxon>Bacteria</taxon>
        <taxon>Pseudomonadati</taxon>
        <taxon>Pseudomonadota</taxon>
        <taxon>Gammaproteobacteria</taxon>
        <taxon>Enterobacterales</taxon>
        <taxon>Enterobacteriaceae</taxon>
        <taxon>Escherichia</taxon>
    </lineage>
</organism>
<evidence type="ECO:0000313" key="1">
    <source>
        <dbReference type="EMBL" id="EFU33519.1"/>
    </source>
</evidence>
<dbReference type="AlphaFoldDB" id="A0AAN3SDB1"/>
<name>A0AAN3SDB1_ECOLX</name>
<sequence length="45" mass="5474">MNTAYSYRKKYRKCRLDGGENKITTPSSPRILRFKINKKRTFYRS</sequence>
<comment type="caution">
    <text evidence="1">The sequence shown here is derived from an EMBL/GenBank/DDBJ whole genome shotgun (WGS) entry which is preliminary data.</text>
</comment>